<feature type="transmembrane region" description="Helical" evidence="6">
    <location>
        <begin position="472"/>
        <end position="501"/>
    </location>
</feature>
<evidence type="ECO:0000259" key="8">
    <source>
        <dbReference type="Pfam" id="PF13240"/>
    </source>
</evidence>
<feature type="transmembrane region" description="Helical" evidence="6">
    <location>
        <begin position="558"/>
        <end position="576"/>
    </location>
</feature>
<name>E1RGU5_METP4</name>
<dbReference type="RefSeq" id="WP_013330647.1">
    <property type="nucleotide sequence ID" value="NC_014507.1"/>
</dbReference>
<evidence type="ECO:0000256" key="3">
    <source>
        <dbReference type="ARBA" id="ARBA00022989"/>
    </source>
</evidence>
<dbReference type="InterPro" id="IPR026870">
    <property type="entry name" value="Zinc_ribbon_dom"/>
</dbReference>
<dbReference type="Pfam" id="PF04893">
    <property type="entry name" value="Yip1"/>
    <property type="match status" value="1"/>
</dbReference>
<feature type="transmembrane region" description="Helical" evidence="6">
    <location>
        <begin position="513"/>
        <end position="538"/>
    </location>
</feature>
<keyword evidence="3 6" id="KW-1133">Transmembrane helix</keyword>
<feature type="domain" description="Zinc-ribbon" evidence="8">
    <location>
        <begin position="295"/>
        <end position="317"/>
    </location>
</feature>
<dbReference type="eggNOG" id="arCOG03630">
    <property type="taxonomic scope" value="Archaea"/>
</dbReference>
<evidence type="ECO:0000256" key="2">
    <source>
        <dbReference type="ARBA" id="ARBA00022692"/>
    </source>
</evidence>
<feature type="transmembrane region" description="Helical" evidence="6">
    <location>
        <begin position="429"/>
        <end position="452"/>
    </location>
</feature>
<evidence type="ECO:0000256" key="1">
    <source>
        <dbReference type="ARBA" id="ARBA00004141"/>
    </source>
</evidence>
<dbReference type="HOGENOM" id="CLU_551673_0_0_2"/>
<dbReference type="AlphaFoldDB" id="E1RGU5"/>
<evidence type="ECO:0000313" key="10">
    <source>
        <dbReference type="Proteomes" id="UP000006565"/>
    </source>
</evidence>
<proteinExistence type="predicted"/>
<feature type="compositionally biased region" description="Polar residues" evidence="5">
    <location>
        <begin position="320"/>
        <end position="332"/>
    </location>
</feature>
<evidence type="ECO:0000256" key="5">
    <source>
        <dbReference type="SAM" id="MobiDB-lite"/>
    </source>
</evidence>
<dbReference type="STRING" id="679926.Mpet_2731"/>
<dbReference type="GeneID" id="9745226"/>
<feature type="region of interest" description="Disordered" evidence="5">
    <location>
        <begin position="264"/>
        <end position="289"/>
    </location>
</feature>
<evidence type="ECO:0000256" key="6">
    <source>
        <dbReference type="SAM" id="Phobius"/>
    </source>
</evidence>
<feature type="domain" description="Yip1" evidence="7">
    <location>
        <begin position="408"/>
        <end position="575"/>
    </location>
</feature>
<dbReference type="Proteomes" id="UP000006565">
    <property type="component" value="Chromosome"/>
</dbReference>
<protein>
    <recommendedName>
        <fullName evidence="11">Yip1 domain-containing protein</fullName>
    </recommendedName>
</protein>
<dbReference type="EMBL" id="CP002117">
    <property type="protein sequence ID" value="ADN37474.1"/>
    <property type="molecule type" value="Genomic_DNA"/>
</dbReference>
<evidence type="ECO:0000256" key="4">
    <source>
        <dbReference type="ARBA" id="ARBA00023136"/>
    </source>
</evidence>
<evidence type="ECO:0000313" key="9">
    <source>
        <dbReference type="EMBL" id="ADN37474.1"/>
    </source>
</evidence>
<keyword evidence="2 6" id="KW-0812">Transmembrane</keyword>
<sequence>MIATPAPVLGNNEKLLFEIPNIEIRNIEFRLYLTNRRLFLSEDNTNKSTPIEIPLPVISSIRTGQTVSDEPTLILSVKTPDGSQKKMTITFSQDFSGMRNMERDYLKKELEGMISEYVPATLPETPQPEYPDYQQGGSMYSQMPPERPPTHGATVPGGVLLQAHNVIVKSQEFTIELTSKEISLTDPNHPNKPSSISLKSVRNVEITKNVQNEPVIVLNVGSPNGDIRTMRLAFSHWHNGNRWQERDTWAGAINDIISTGGSVSHIPGLGSRAPGPQFPPENQRFSAKPPGGSAFCPRCGGQVPPGAKFCLSCGAPVGSGSESETGYETGSKQDFEGGIIDADYGDDDDFFSAQPAARQPGRTKKARPPRRKKPSRKKSSKKASRGDPLGLGERSSYSPDDSILGRLIGFIRAPTETFRMTKDQDPLEALPVLVLSLAVFGFLTGIIFQLYAGSLDSTAYPEITALEDSGAMIFFVIEIIIVGIIYAVLNGFLLHLGLLITGNAEDIRDDLRISAYSMCPFAIAGIIPLFGLLIAPLWAFFLQFTGARETYNLDGRSAAIAAMVPVLVIIMLFLFFTGQGETGFTFFGGA</sequence>
<feature type="region of interest" description="Disordered" evidence="5">
    <location>
        <begin position="320"/>
        <end position="339"/>
    </location>
</feature>
<dbReference type="KEGG" id="mpi:Mpet_2731"/>
<evidence type="ECO:0000259" key="7">
    <source>
        <dbReference type="Pfam" id="PF04893"/>
    </source>
</evidence>
<organism evidence="9 10">
    <name type="scientific">Methanolacinia petrolearia (strain DSM 11571 / OCM 486 / SEBR 4847)</name>
    <name type="common">Methanoplanus petrolearius</name>
    <dbReference type="NCBI Taxonomy" id="679926"/>
    <lineage>
        <taxon>Archaea</taxon>
        <taxon>Methanobacteriati</taxon>
        <taxon>Methanobacteriota</taxon>
        <taxon>Stenosarchaea group</taxon>
        <taxon>Methanomicrobia</taxon>
        <taxon>Methanomicrobiales</taxon>
        <taxon>Methanomicrobiaceae</taxon>
        <taxon>Methanolacinia</taxon>
    </lineage>
</organism>
<evidence type="ECO:0008006" key="11">
    <source>
        <dbReference type="Google" id="ProtNLM"/>
    </source>
</evidence>
<dbReference type="Pfam" id="PF13240">
    <property type="entry name" value="Zn_Ribbon_1"/>
    <property type="match status" value="1"/>
</dbReference>
<reference evidence="9 10" key="1">
    <citation type="journal article" date="2010" name="Stand. Genomic Sci.">
        <title>Complete genome sequence of Methanoplanus petrolearius type strain (SEBR 4847).</title>
        <authorList>
            <person name="Brambilla E."/>
            <person name="Djao O.D."/>
            <person name="Daligault H."/>
            <person name="Lapidus A."/>
            <person name="Lucas S."/>
            <person name="Hammon N."/>
            <person name="Nolan M."/>
            <person name="Tice H."/>
            <person name="Cheng J.F."/>
            <person name="Han C."/>
            <person name="Tapia R."/>
            <person name="Goodwin L."/>
            <person name="Pitluck S."/>
            <person name="Liolios K."/>
            <person name="Ivanova N."/>
            <person name="Mavromatis K."/>
            <person name="Mikhailova N."/>
            <person name="Pati A."/>
            <person name="Chen A."/>
            <person name="Palaniappan K."/>
            <person name="Land M."/>
            <person name="Hauser L."/>
            <person name="Chang Y.J."/>
            <person name="Jeffries C.D."/>
            <person name="Rohde M."/>
            <person name="Spring S."/>
            <person name="Sikorski J."/>
            <person name="Goker M."/>
            <person name="Woyke T."/>
            <person name="Bristow J."/>
            <person name="Eisen J.A."/>
            <person name="Markowitz V."/>
            <person name="Hugenholtz P."/>
            <person name="Kyrpides N.C."/>
            <person name="Klenk H.P."/>
        </authorList>
    </citation>
    <scope>NUCLEOTIDE SEQUENCE [LARGE SCALE GENOMIC DNA]</scope>
    <source>
        <strain evidence="10">DSM 11571 / OCM 486 / SEBR 4847</strain>
    </source>
</reference>
<keyword evidence="10" id="KW-1185">Reference proteome</keyword>
<gene>
    <name evidence="9" type="ordered locus">Mpet_2731</name>
</gene>
<feature type="region of interest" description="Disordered" evidence="5">
    <location>
        <begin position="349"/>
        <end position="397"/>
    </location>
</feature>
<keyword evidence="4 6" id="KW-0472">Membrane</keyword>
<accession>E1RGU5</accession>
<dbReference type="OrthoDB" id="53394at2157"/>
<dbReference type="InterPro" id="IPR006977">
    <property type="entry name" value="Yip1_dom"/>
</dbReference>
<dbReference type="eggNOG" id="arCOG01917">
    <property type="taxonomic scope" value="Archaea"/>
</dbReference>
<dbReference type="GO" id="GO:0016020">
    <property type="term" value="C:membrane"/>
    <property type="evidence" value="ECO:0007669"/>
    <property type="project" value="UniProtKB-SubCell"/>
</dbReference>
<comment type="subcellular location">
    <subcellularLocation>
        <location evidence="1">Membrane</location>
        <topology evidence="1">Multi-pass membrane protein</topology>
    </subcellularLocation>
</comment>
<feature type="compositionally biased region" description="Basic residues" evidence="5">
    <location>
        <begin position="361"/>
        <end position="383"/>
    </location>
</feature>